<accession>J4KSW2</accession>
<dbReference type="Gene3D" id="3.90.79.10">
    <property type="entry name" value="Nucleoside Triphosphate Pyrophosphohydrolase"/>
    <property type="match status" value="1"/>
</dbReference>
<sequence>MKNQVISPAASILILRKKTSGLEVLMVKRSSRPPFGNLYVFPGGKIDEADFNNNLKSRCHNNSFDDITFANIIAAIRETFEEVGILLATDENGDDFKINSLNEERFSLYRKDLLKNTISILDILENENLYLDLSSFRQLSNWITPELEKRRFDTRFFVTIIEADQIATFDKRELTESLWINPSAAIDAATNGEMPMIPPTIKNLEIIKECNSEKELINCLENRHEEAIKPILPKIYKDSAGNWNILMPDDDGYHEL</sequence>
<comment type="cofactor">
    <cofactor evidence="2">
        <name>Mg(2+)</name>
        <dbReference type="ChEBI" id="CHEBI:18420"/>
    </cofactor>
</comment>
<dbReference type="EMBL" id="JH611165">
    <property type="protein sequence ID" value="EJP73399.1"/>
    <property type="molecule type" value="Genomic_DNA"/>
</dbReference>
<name>J4KSW2_9GAMM</name>
<evidence type="ECO:0000256" key="1">
    <source>
        <dbReference type="ARBA" id="ARBA00001936"/>
    </source>
</evidence>
<keyword evidence="3" id="KW-0479">Metal-binding</keyword>
<dbReference type="PANTHER" id="PTHR12318">
    <property type="entry name" value="TESTOSTERONE-REGULATED PROTEIN RP2"/>
    <property type="match status" value="1"/>
</dbReference>
<dbReference type="Proteomes" id="UP000010116">
    <property type="component" value="Unassembled WGS sequence"/>
</dbReference>
<dbReference type="InterPro" id="IPR000086">
    <property type="entry name" value="NUDIX_hydrolase_dom"/>
</dbReference>
<organism evidence="8 9">
    <name type="scientific">SAR86 cluster bacterium SAR86B</name>
    <dbReference type="NCBI Taxonomy" id="1123867"/>
    <lineage>
        <taxon>Bacteria</taxon>
        <taxon>Pseudomonadati</taxon>
        <taxon>Pseudomonadota</taxon>
        <taxon>Gammaproteobacteria</taxon>
        <taxon>SAR86 cluster</taxon>
    </lineage>
</organism>
<evidence type="ECO:0000256" key="6">
    <source>
        <dbReference type="ARBA" id="ARBA00023211"/>
    </source>
</evidence>
<protein>
    <submittedName>
        <fullName evidence="8">Hydrolase, NUDIX family</fullName>
    </submittedName>
</protein>
<dbReference type="SUPFAM" id="SSF55811">
    <property type="entry name" value="Nudix"/>
    <property type="match status" value="1"/>
</dbReference>
<dbReference type="GO" id="GO:0046872">
    <property type="term" value="F:metal ion binding"/>
    <property type="evidence" value="ECO:0007669"/>
    <property type="project" value="UniProtKB-KW"/>
</dbReference>
<dbReference type="PROSITE" id="PS51462">
    <property type="entry name" value="NUDIX"/>
    <property type="match status" value="1"/>
</dbReference>
<evidence type="ECO:0000256" key="3">
    <source>
        <dbReference type="ARBA" id="ARBA00022723"/>
    </source>
</evidence>
<feature type="domain" description="Nudix hydrolase" evidence="7">
    <location>
        <begin position="5"/>
        <end position="202"/>
    </location>
</feature>
<dbReference type="GO" id="GO:0016818">
    <property type="term" value="F:hydrolase activity, acting on acid anhydrides, in phosphorus-containing anhydrides"/>
    <property type="evidence" value="ECO:0007669"/>
    <property type="project" value="InterPro"/>
</dbReference>
<dbReference type="PANTHER" id="PTHR12318:SF0">
    <property type="entry name" value="ACYL-COENZYME A DIPHOSPHATASE NUDT19"/>
    <property type="match status" value="1"/>
</dbReference>
<dbReference type="HOGENOM" id="CLU_059078_0_0_6"/>
<dbReference type="InterPro" id="IPR015797">
    <property type="entry name" value="NUDIX_hydrolase-like_dom_sf"/>
</dbReference>
<evidence type="ECO:0000256" key="5">
    <source>
        <dbReference type="ARBA" id="ARBA00022842"/>
    </source>
</evidence>
<dbReference type="CDD" id="cd18870">
    <property type="entry name" value="NUDIX_AcylCoAdiphos_Nudt19"/>
    <property type="match status" value="1"/>
</dbReference>
<evidence type="ECO:0000313" key="8">
    <source>
        <dbReference type="EMBL" id="EJP73399.1"/>
    </source>
</evidence>
<proteinExistence type="predicted"/>
<gene>
    <name evidence="8" type="ORF">NT02SARS_0061</name>
</gene>
<evidence type="ECO:0000256" key="4">
    <source>
        <dbReference type="ARBA" id="ARBA00022801"/>
    </source>
</evidence>
<keyword evidence="4 8" id="KW-0378">Hydrolase</keyword>
<dbReference type="InterPro" id="IPR039121">
    <property type="entry name" value="NUDT19"/>
</dbReference>
<keyword evidence="5" id="KW-0460">Magnesium</keyword>
<comment type="cofactor">
    <cofactor evidence="1">
        <name>Mn(2+)</name>
        <dbReference type="ChEBI" id="CHEBI:29035"/>
    </cofactor>
</comment>
<dbReference type="AlphaFoldDB" id="J4KSW2"/>
<evidence type="ECO:0000259" key="7">
    <source>
        <dbReference type="PROSITE" id="PS51462"/>
    </source>
</evidence>
<keyword evidence="6" id="KW-0464">Manganese</keyword>
<dbReference type="Pfam" id="PF00293">
    <property type="entry name" value="NUDIX"/>
    <property type="match status" value="1"/>
</dbReference>
<evidence type="ECO:0000313" key="9">
    <source>
        <dbReference type="Proteomes" id="UP000010116"/>
    </source>
</evidence>
<evidence type="ECO:0000256" key="2">
    <source>
        <dbReference type="ARBA" id="ARBA00001946"/>
    </source>
</evidence>
<reference evidence="8 9" key="1">
    <citation type="journal article" date="2012" name="ISME J.">
        <title>Genomic insights to SAR86, an abundant and uncultivated marine bacterial lineage.</title>
        <authorList>
            <person name="Dupont C.L."/>
            <person name="Rusch D.B."/>
            <person name="Yooseph S."/>
            <person name="Lombardo M.J."/>
            <person name="Richter R.A."/>
            <person name="Valas R."/>
            <person name="Novotny M."/>
            <person name="Yee-Greenbaum J."/>
            <person name="Selengut J.D."/>
            <person name="Haft D.H."/>
            <person name="Halpern A.L."/>
            <person name="Lasken R.S."/>
            <person name="Nealson K."/>
            <person name="Friedman R."/>
            <person name="Venter J.C."/>
        </authorList>
    </citation>
    <scope>NUCLEOTIDE SEQUENCE [LARGE SCALE GENOMIC DNA]</scope>
</reference>